<gene>
    <name evidence="2" type="ORF">F1559_002497</name>
</gene>
<feature type="compositionally biased region" description="Basic and acidic residues" evidence="1">
    <location>
        <begin position="114"/>
        <end position="131"/>
    </location>
</feature>
<reference evidence="2 3" key="1">
    <citation type="journal article" date="2020" name="J. Phycol.">
        <title>Comparative genome analysis reveals Cyanidiococcus gen. nov., a new extremophilic red algal genus sister to Cyanidioschyzon (Cyanidioschyzonaceae, Rhodophyta).</title>
        <authorList>
            <person name="Liu S.-L."/>
            <person name="Chiang Y.-R."/>
            <person name="Yoon H.S."/>
            <person name="Fu H.-Y."/>
        </authorList>
    </citation>
    <scope>NUCLEOTIDE SEQUENCE [LARGE SCALE GENOMIC DNA]</scope>
    <source>
        <strain evidence="2 3">THAL066</strain>
    </source>
</reference>
<comment type="caution">
    <text evidence="2">The sequence shown here is derived from an EMBL/GenBank/DDBJ whole genome shotgun (WGS) entry which is preliminary data.</text>
</comment>
<evidence type="ECO:0000313" key="2">
    <source>
        <dbReference type="EMBL" id="KAF6004823.1"/>
    </source>
</evidence>
<protein>
    <submittedName>
        <fullName evidence="2">Uncharacterized protein</fullName>
    </submittedName>
</protein>
<dbReference type="AlphaFoldDB" id="A0A7J7INX4"/>
<dbReference type="EMBL" id="VWRR01000002">
    <property type="protein sequence ID" value="KAF6004823.1"/>
    <property type="molecule type" value="Genomic_DNA"/>
</dbReference>
<evidence type="ECO:0000313" key="3">
    <source>
        <dbReference type="Proteomes" id="UP000530660"/>
    </source>
</evidence>
<keyword evidence="3" id="KW-1185">Reference proteome</keyword>
<dbReference type="Proteomes" id="UP000530660">
    <property type="component" value="Unassembled WGS sequence"/>
</dbReference>
<evidence type="ECO:0000256" key="1">
    <source>
        <dbReference type="SAM" id="MobiDB-lite"/>
    </source>
</evidence>
<organism evidence="2 3">
    <name type="scientific">Cyanidiococcus yangmingshanensis</name>
    <dbReference type="NCBI Taxonomy" id="2690220"/>
    <lineage>
        <taxon>Eukaryota</taxon>
        <taxon>Rhodophyta</taxon>
        <taxon>Bangiophyceae</taxon>
        <taxon>Cyanidiales</taxon>
        <taxon>Cyanidiaceae</taxon>
        <taxon>Cyanidiococcus</taxon>
    </lineage>
</organism>
<accession>A0A7J7INX4</accession>
<proteinExistence type="predicted"/>
<name>A0A7J7INX4_9RHOD</name>
<sequence>MRRLDRYSGSKVSDIKNVVAANKHIAKEDACAFRLFFLGISQLEVEIRVKRLEHSVVLQIPLEAHTDSGAYKPCQQGRWRKRTREVVGFHEHAWAQRLYKAANSCGTHTPSLSRSHDLSSDARLRSSSGER</sequence>
<feature type="region of interest" description="Disordered" evidence="1">
    <location>
        <begin position="104"/>
        <end position="131"/>
    </location>
</feature>